<keyword evidence="5" id="KW-1185">Reference proteome</keyword>
<dbReference type="GO" id="GO:0016597">
    <property type="term" value="F:amino acid binding"/>
    <property type="evidence" value="ECO:0007669"/>
    <property type="project" value="UniProtKB-UniRule"/>
</dbReference>
<evidence type="ECO:0000313" key="5">
    <source>
        <dbReference type="Proteomes" id="UP000187203"/>
    </source>
</evidence>
<protein>
    <recommendedName>
        <fullName evidence="2">ACT domain-containing protein ACR</fullName>
    </recommendedName>
    <alternativeName>
        <fullName evidence="2">Protein ACT DOMAIN REPEATS</fullName>
    </alternativeName>
</protein>
<dbReference type="PANTHER" id="PTHR31096">
    <property type="entry name" value="ACT DOMAIN-CONTAINING PROTEIN ACR4-RELATED"/>
    <property type="match status" value="1"/>
</dbReference>
<dbReference type="STRING" id="93759.A0A1R3G836"/>
<accession>A0A1R3G836</accession>
<evidence type="ECO:0000313" key="4">
    <source>
        <dbReference type="EMBL" id="OMO54259.1"/>
    </source>
</evidence>
<proteinExistence type="predicted"/>
<dbReference type="Pfam" id="PF24914">
    <property type="entry name" value="ACR10_N"/>
    <property type="match status" value="1"/>
</dbReference>
<evidence type="ECO:0000256" key="2">
    <source>
        <dbReference type="RuleBase" id="RU369043"/>
    </source>
</evidence>
<dbReference type="InterPro" id="IPR056816">
    <property type="entry name" value="ACR2/9/10_N"/>
</dbReference>
<feature type="domain" description="ACT" evidence="3">
    <location>
        <begin position="13"/>
        <end position="82"/>
    </location>
</feature>
<name>A0A1R3G836_9ROSI</name>
<dbReference type="InterPro" id="IPR040217">
    <property type="entry name" value="ACR1-12"/>
</dbReference>
<dbReference type="InterPro" id="IPR045865">
    <property type="entry name" value="ACT-like_dom_sf"/>
</dbReference>
<evidence type="ECO:0000259" key="3">
    <source>
        <dbReference type="Pfam" id="PF24914"/>
    </source>
</evidence>
<sequence>MGILREDVVVISPGEKAGDSTVISVNCPDKTGLGCDLCRIILLFGLSIARGDGKWCYIVLWVVGKSNTRWDLLEKRLLEVCPSYFSTSGIGLLPAYKPAAKAVGCVPSEVLVFL</sequence>
<evidence type="ECO:0000256" key="1">
    <source>
        <dbReference type="ARBA" id="ARBA00022737"/>
    </source>
</evidence>
<organism evidence="4 5">
    <name type="scientific">Corchorus olitorius</name>
    <dbReference type="NCBI Taxonomy" id="93759"/>
    <lineage>
        <taxon>Eukaryota</taxon>
        <taxon>Viridiplantae</taxon>
        <taxon>Streptophyta</taxon>
        <taxon>Embryophyta</taxon>
        <taxon>Tracheophyta</taxon>
        <taxon>Spermatophyta</taxon>
        <taxon>Magnoliopsida</taxon>
        <taxon>eudicotyledons</taxon>
        <taxon>Gunneridae</taxon>
        <taxon>Pentapetalae</taxon>
        <taxon>rosids</taxon>
        <taxon>malvids</taxon>
        <taxon>Malvales</taxon>
        <taxon>Malvaceae</taxon>
        <taxon>Grewioideae</taxon>
        <taxon>Apeibeae</taxon>
        <taxon>Corchorus</taxon>
    </lineage>
</organism>
<keyword evidence="1 2" id="KW-0677">Repeat</keyword>
<dbReference type="SUPFAM" id="SSF55021">
    <property type="entry name" value="ACT-like"/>
    <property type="match status" value="1"/>
</dbReference>
<reference evidence="5" key="1">
    <citation type="submission" date="2013-09" db="EMBL/GenBank/DDBJ databases">
        <title>Corchorus olitorius genome sequencing.</title>
        <authorList>
            <person name="Alam M."/>
            <person name="Haque M.S."/>
            <person name="Islam M.S."/>
            <person name="Emdad E.M."/>
            <person name="Islam M.M."/>
            <person name="Ahmed B."/>
            <person name="Halim A."/>
            <person name="Hossen Q.M.M."/>
            <person name="Hossain M.Z."/>
            <person name="Ahmed R."/>
            <person name="Khan M.M."/>
            <person name="Islam R."/>
            <person name="Rashid M.M."/>
            <person name="Khan S.A."/>
            <person name="Rahman M.S."/>
            <person name="Alam M."/>
            <person name="Yahiya A.S."/>
            <person name="Khan M.S."/>
            <person name="Azam M.S."/>
            <person name="Haque T."/>
            <person name="Lashkar M.Z.H."/>
            <person name="Akhand A.I."/>
            <person name="Morshed G."/>
            <person name="Roy S."/>
            <person name="Uddin K.S."/>
            <person name="Rabeya T."/>
            <person name="Hossain A.S."/>
            <person name="Chowdhury A."/>
            <person name="Snigdha A.R."/>
            <person name="Mortoza M.S."/>
            <person name="Matin S.A."/>
            <person name="Hoque S.M.E."/>
            <person name="Islam M.K."/>
            <person name="Roy D.K."/>
            <person name="Haider R."/>
            <person name="Moosa M.M."/>
            <person name="Elias S.M."/>
            <person name="Hasan A.M."/>
            <person name="Jahan S."/>
            <person name="Shafiuddin M."/>
            <person name="Mahmood N."/>
            <person name="Shommy N.S."/>
        </authorList>
    </citation>
    <scope>NUCLEOTIDE SEQUENCE [LARGE SCALE GENOMIC DNA]</scope>
    <source>
        <strain evidence="5">cv. O-4</strain>
    </source>
</reference>
<comment type="caution">
    <text evidence="4">The sequence shown here is derived from an EMBL/GenBank/DDBJ whole genome shotgun (WGS) entry which is preliminary data.</text>
</comment>
<comment type="function">
    <text evidence="2">Binds amino acids.</text>
</comment>
<dbReference type="OrthoDB" id="1923276at2759"/>
<dbReference type="EMBL" id="AWUE01023290">
    <property type="protein sequence ID" value="OMO54259.1"/>
    <property type="molecule type" value="Genomic_DNA"/>
</dbReference>
<dbReference type="Proteomes" id="UP000187203">
    <property type="component" value="Unassembled WGS sequence"/>
</dbReference>
<dbReference type="PANTHER" id="PTHR31096:SF74">
    <property type="entry name" value="ACT DOMAIN-CONTAINING PROTEIN ACR"/>
    <property type="match status" value="1"/>
</dbReference>
<dbReference type="AlphaFoldDB" id="A0A1R3G836"/>
<gene>
    <name evidence="4" type="ORF">COLO4_36545</name>
</gene>